<accession>A0A4R1ANT3</accession>
<dbReference type="OrthoDB" id="8910390at2"/>
<dbReference type="Gene3D" id="1.10.10.10">
    <property type="entry name" value="Winged helix-like DNA-binding domain superfamily/Winged helix DNA-binding domain"/>
    <property type="match status" value="1"/>
</dbReference>
<evidence type="ECO:0000313" key="3">
    <source>
        <dbReference type="EMBL" id="TCJ01510.1"/>
    </source>
</evidence>
<dbReference type="GO" id="GO:0006355">
    <property type="term" value="P:regulation of DNA-templated transcription"/>
    <property type="evidence" value="ECO:0007669"/>
    <property type="project" value="InterPro"/>
</dbReference>
<evidence type="ECO:0000313" key="4">
    <source>
        <dbReference type="Proteomes" id="UP000293846"/>
    </source>
</evidence>
<comment type="caution">
    <text evidence="3">The sequence shown here is derived from an EMBL/GenBank/DDBJ whole genome shotgun (WGS) entry which is preliminary data.</text>
</comment>
<keyword evidence="4" id="KW-1185">Reference proteome</keyword>
<reference evidence="3 4" key="1">
    <citation type="submission" date="2019-03" db="EMBL/GenBank/DDBJ databases">
        <authorList>
            <person name="Jensen L."/>
            <person name="Storgaard J."/>
            <person name="Sulaj E."/>
            <person name="Schramm A."/>
            <person name="Marshall I.P.G."/>
        </authorList>
    </citation>
    <scope>NUCLEOTIDE SEQUENCE [LARGE SCALE GENOMIC DNA]</scope>
    <source>
        <strain evidence="3 4">2017H2G3</strain>
    </source>
</reference>
<evidence type="ECO:0000256" key="1">
    <source>
        <dbReference type="ARBA" id="ARBA00023015"/>
    </source>
</evidence>
<sequence length="143" mass="16881">MKEAASKQEIEAILKDYHWMMNSIRILRDSMKGAGEGLTARYGEDSDMPKAQGVTSDPVYKESVRREKRFKKIAEYEQKVQIIQDRMCLIIDDREFEVLHWLLEGKSYRWIAFHMGLSDRHVRRIRDSIIDQMSQMSQLPKTS</sequence>
<organism evidence="3 4">
    <name type="scientific">Cytobacillus praedii</name>
    <dbReference type="NCBI Taxonomy" id="1742358"/>
    <lineage>
        <taxon>Bacteria</taxon>
        <taxon>Bacillati</taxon>
        <taxon>Bacillota</taxon>
        <taxon>Bacilli</taxon>
        <taxon>Bacillales</taxon>
        <taxon>Bacillaceae</taxon>
        <taxon>Cytobacillus</taxon>
    </lineage>
</organism>
<proteinExistence type="predicted"/>
<keyword evidence="2" id="KW-0804">Transcription</keyword>
<dbReference type="InterPro" id="IPR016032">
    <property type="entry name" value="Sig_transdc_resp-reg_C-effctor"/>
</dbReference>
<dbReference type="EMBL" id="SJTH01000060">
    <property type="protein sequence ID" value="TCJ01510.1"/>
    <property type="molecule type" value="Genomic_DNA"/>
</dbReference>
<dbReference type="AlphaFoldDB" id="A0A4R1ANT3"/>
<protein>
    <submittedName>
        <fullName evidence="3">DNA-binding response regulator</fullName>
    </submittedName>
</protein>
<evidence type="ECO:0000256" key="2">
    <source>
        <dbReference type="ARBA" id="ARBA00023163"/>
    </source>
</evidence>
<name>A0A4R1ANT3_9BACI</name>
<dbReference type="SUPFAM" id="SSF46894">
    <property type="entry name" value="C-terminal effector domain of the bipartite response regulators"/>
    <property type="match status" value="1"/>
</dbReference>
<gene>
    <name evidence="3" type="ORF">E0Y62_23830</name>
</gene>
<dbReference type="GO" id="GO:0003677">
    <property type="term" value="F:DNA binding"/>
    <property type="evidence" value="ECO:0007669"/>
    <property type="project" value="UniProtKB-KW"/>
</dbReference>
<keyword evidence="1" id="KW-0805">Transcription regulation</keyword>
<keyword evidence="3" id="KW-0238">DNA-binding</keyword>
<dbReference type="InterPro" id="IPR036388">
    <property type="entry name" value="WH-like_DNA-bd_sf"/>
</dbReference>
<dbReference type="Proteomes" id="UP000293846">
    <property type="component" value="Unassembled WGS sequence"/>
</dbReference>